<dbReference type="EMBL" id="JBHSFH010000004">
    <property type="protein sequence ID" value="MFC4493856.1"/>
    <property type="molecule type" value="Genomic_DNA"/>
</dbReference>
<keyword evidence="2" id="KW-0489">Methyltransferase</keyword>
<dbReference type="GO" id="GO:0008168">
    <property type="term" value="F:methyltransferase activity"/>
    <property type="evidence" value="ECO:0007669"/>
    <property type="project" value="UniProtKB-KW"/>
</dbReference>
<comment type="caution">
    <text evidence="2">The sequence shown here is derived from an EMBL/GenBank/DDBJ whole genome shotgun (WGS) entry which is preliminary data.</text>
</comment>
<reference evidence="3" key="1">
    <citation type="journal article" date="2019" name="Int. J. Syst. Evol. Microbiol.">
        <title>The Global Catalogue of Microorganisms (GCM) 10K type strain sequencing project: providing services to taxonomists for standard genome sequencing and annotation.</title>
        <authorList>
            <consortium name="The Broad Institute Genomics Platform"/>
            <consortium name="The Broad Institute Genome Sequencing Center for Infectious Disease"/>
            <person name="Wu L."/>
            <person name="Ma J."/>
        </authorList>
    </citation>
    <scope>NUCLEOTIDE SEQUENCE [LARGE SCALE GENOMIC DNA]</scope>
    <source>
        <strain evidence="3">CGMCC 4.7357</strain>
    </source>
</reference>
<dbReference type="InterPro" id="IPR041698">
    <property type="entry name" value="Methyltransf_25"/>
</dbReference>
<dbReference type="Gene3D" id="3.40.50.150">
    <property type="entry name" value="Vaccinia Virus protein VP39"/>
    <property type="match status" value="1"/>
</dbReference>
<dbReference type="Proteomes" id="UP001595997">
    <property type="component" value="Unassembled WGS sequence"/>
</dbReference>
<keyword evidence="3" id="KW-1185">Reference proteome</keyword>
<dbReference type="InterPro" id="IPR029063">
    <property type="entry name" value="SAM-dependent_MTases_sf"/>
</dbReference>
<evidence type="ECO:0000313" key="3">
    <source>
        <dbReference type="Proteomes" id="UP001595997"/>
    </source>
</evidence>
<gene>
    <name evidence="2" type="ORF">ACFPA8_06870</name>
</gene>
<proteinExistence type="predicted"/>
<dbReference type="SUPFAM" id="SSF53335">
    <property type="entry name" value="S-adenosyl-L-methionine-dependent methyltransferases"/>
    <property type="match status" value="1"/>
</dbReference>
<dbReference type="GO" id="GO:0032259">
    <property type="term" value="P:methylation"/>
    <property type="evidence" value="ECO:0007669"/>
    <property type="project" value="UniProtKB-KW"/>
</dbReference>
<dbReference type="Pfam" id="PF13649">
    <property type="entry name" value="Methyltransf_25"/>
    <property type="match status" value="1"/>
</dbReference>
<dbReference type="RefSeq" id="WP_386443810.1">
    <property type="nucleotide sequence ID" value="NZ_JBHSFH010000004.1"/>
</dbReference>
<sequence length="232" mass="24593">MTSETGTMLREFLRSPIDTGAVAPSSRRLAEAVTAPVPERGDPVVVELGPGTGAFTGTIQEQLRGRGRHLAIEINPQLAERLSERFPGVDVLNAQAAQLPQLLAEHGHDRADVVVSGLPWASFPKDVQSETLSAISRVLAPEGAFTTFGYVHARRLAPALRFRRMLHEAFEEVVAGRTVWGNLPPALVYHGRRARQTAPVVGSSSGCSSPAGLTAGALRPVHAADARTSSAG</sequence>
<organism evidence="2 3">
    <name type="scientific">Streptomyces ovatisporus</name>
    <dbReference type="NCBI Taxonomy" id="1128682"/>
    <lineage>
        <taxon>Bacteria</taxon>
        <taxon>Bacillati</taxon>
        <taxon>Actinomycetota</taxon>
        <taxon>Actinomycetes</taxon>
        <taxon>Kitasatosporales</taxon>
        <taxon>Streptomycetaceae</taxon>
        <taxon>Streptomyces</taxon>
    </lineage>
</organism>
<accession>A0ABV9A8H6</accession>
<name>A0ABV9A8H6_9ACTN</name>
<evidence type="ECO:0000313" key="2">
    <source>
        <dbReference type="EMBL" id="MFC4493856.1"/>
    </source>
</evidence>
<dbReference type="CDD" id="cd02440">
    <property type="entry name" value="AdoMet_MTases"/>
    <property type="match status" value="1"/>
</dbReference>
<protein>
    <submittedName>
        <fullName evidence="2">Class I SAM-dependent methyltransferase</fullName>
    </submittedName>
</protein>
<keyword evidence="2" id="KW-0808">Transferase</keyword>
<feature type="domain" description="Methyltransferase" evidence="1">
    <location>
        <begin position="45"/>
        <end position="143"/>
    </location>
</feature>
<evidence type="ECO:0000259" key="1">
    <source>
        <dbReference type="Pfam" id="PF13649"/>
    </source>
</evidence>